<sequence>MQTTDSSVSALIITFTRSLDYFKNLSEQRRKQKTLKVNKKKDALRGDELKLSMSLRQGPVEIQREYERNYRANGDRYAVGDPIASASLARAIRRLNAGLLSIISSFLSCGEKEKTQLDYKYLTSVSELSRQEAVEALSQLNTRLSRSALSLHDEQRRCTHPTEKRRPRKLTSPDSKVSLKATARLPKQTSRDAKEMRAPEVRRIQMRDSSQPELAIVRPRARRTKSSLSVSTKGSSTPPPAYSPLSTPGFSHHSHAPSAIPNPYTWAPLSPGHRRQVPDHEGLIVLPPYPLSPLPPCTENLEEIAEFVPYACVPAVQRRRAEKLTPSMYTTVSKASTNLGEIPMSRWNRPWDTEEMDKKNEEMKDRTWARDTGFESSQRKRGWWRLFSGGNGAI</sequence>
<dbReference type="EMBL" id="WNWR01000015">
    <property type="protein sequence ID" value="KAE9994024.1"/>
    <property type="molecule type" value="Genomic_DNA"/>
</dbReference>
<protein>
    <submittedName>
        <fullName evidence="2">Uncharacterized protein</fullName>
    </submittedName>
</protein>
<evidence type="ECO:0000256" key="1">
    <source>
        <dbReference type="SAM" id="MobiDB-lite"/>
    </source>
</evidence>
<dbReference type="AlphaFoldDB" id="A0A8H3V871"/>
<dbReference type="OrthoDB" id="5226911at2759"/>
<accession>A0A8H3V871</accession>
<feature type="compositionally biased region" description="Basic and acidic residues" evidence="1">
    <location>
        <begin position="189"/>
        <end position="206"/>
    </location>
</feature>
<feature type="compositionally biased region" description="Basic and acidic residues" evidence="1">
    <location>
        <begin position="151"/>
        <end position="164"/>
    </location>
</feature>
<gene>
    <name evidence="3" type="ORF">EG327_001757</name>
    <name evidence="2" type="ORF">EG328_010244</name>
</gene>
<dbReference type="EMBL" id="WNWS01000066">
    <property type="protein sequence ID" value="KAE9983160.1"/>
    <property type="molecule type" value="Genomic_DNA"/>
</dbReference>
<comment type="caution">
    <text evidence="2">The sequence shown here is derived from an EMBL/GenBank/DDBJ whole genome shotgun (WGS) entry which is preliminary data.</text>
</comment>
<feature type="compositionally biased region" description="Low complexity" evidence="1">
    <location>
        <begin position="226"/>
        <end position="236"/>
    </location>
</feature>
<evidence type="ECO:0000313" key="4">
    <source>
        <dbReference type="Proteomes" id="UP000447873"/>
    </source>
</evidence>
<reference evidence="2 4" key="1">
    <citation type="submission" date="2018-12" db="EMBL/GenBank/DDBJ databases">
        <title>Venturia inaequalis Genome Resource.</title>
        <authorList>
            <person name="Lichtner F.J."/>
        </authorList>
    </citation>
    <scope>NUCLEOTIDE SEQUENCE [LARGE SCALE GENOMIC DNA]</scope>
    <source>
        <strain evidence="2 4">120213</strain>
        <strain evidence="3 5">DMI_063113</strain>
    </source>
</reference>
<proteinExistence type="predicted"/>
<feature type="region of interest" description="Disordered" evidence="1">
    <location>
        <begin position="151"/>
        <end position="256"/>
    </location>
</feature>
<organism evidence="2 4">
    <name type="scientific">Venturia inaequalis</name>
    <name type="common">Apple scab fungus</name>
    <dbReference type="NCBI Taxonomy" id="5025"/>
    <lineage>
        <taxon>Eukaryota</taxon>
        <taxon>Fungi</taxon>
        <taxon>Dikarya</taxon>
        <taxon>Ascomycota</taxon>
        <taxon>Pezizomycotina</taxon>
        <taxon>Dothideomycetes</taxon>
        <taxon>Pleosporomycetidae</taxon>
        <taxon>Venturiales</taxon>
        <taxon>Venturiaceae</taxon>
        <taxon>Venturia</taxon>
    </lineage>
</organism>
<dbReference type="Proteomes" id="UP000490939">
    <property type="component" value="Unassembled WGS sequence"/>
</dbReference>
<dbReference type="Proteomes" id="UP000447873">
    <property type="component" value="Unassembled WGS sequence"/>
</dbReference>
<evidence type="ECO:0000313" key="2">
    <source>
        <dbReference type="EMBL" id="KAE9983160.1"/>
    </source>
</evidence>
<evidence type="ECO:0000313" key="5">
    <source>
        <dbReference type="Proteomes" id="UP000490939"/>
    </source>
</evidence>
<name>A0A8H3V871_VENIN</name>
<keyword evidence="5" id="KW-1185">Reference proteome</keyword>
<evidence type="ECO:0000313" key="3">
    <source>
        <dbReference type="EMBL" id="KAE9994024.1"/>
    </source>
</evidence>